<comment type="similarity">
    <text evidence="1">Belongs to the BlaI transcriptional regulatory family.</text>
</comment>
<dbReference type="SUPFAM" id="SSF46785">
    <property type="entry name" value="Winged helix' DNA-binding domain"/>
    <property type="match status" value="1"/>
</dbReference>
<proteinExistence type="inferred from homology"/>
<name>A0ABW5H7H8_9PSEU</name>
<reference evidence="7" key="1">
    <citation type="journal article" date="2019" name="Int. J. Syst. Evol. Microbiol.">
        <title>The Global Catalogue of Microorganisms (GCM) 10K type strain sequencing project: providing services to taxonomists for standard genome sequencing and annotation.</title>
        <authorList>
            <consortium name="The Broad Institute Genomics Platform"/>
            <consortium name="The Broad Institute Genome Sequencing Center for Infectious Disease"/>
            <person name="Wu L."/>
            <person name="Ma J."/>
        </authorList>
    </citation>
    <scope>NUCLEOTIDE SEQUENCE [LARGE SCALE GENOMIC DNA]</scope>
    <source>
        <strain evidence="7">CGMCC 4.7641</strain>
    </source>
</reference>
<accession>A0ABW5H7H8</accession>
<evidence type="ECO:0000256" key="2">
    <source>
        <dbReference type="ARBA" id="ARBA00023015"/>
    </source>
</evidence>
<evidence type="ECO:0000256" key="1">
    <source>
        <dbReference type="ARBA" id="ARBA00011046"/>
    </source>
</evidence>
<dbReference type="InterPro" id="IPR005650">
    <property type="entry name" value="BlaI_family"/>
</dbReference>
<dbReference type="EMBL" id="JBHUKS010000010">
    <property type="protein sequence ID" value="MFD2468709.1"/>
    <property type="molecule type" value="Genomic_DNA"/>
</dbReference>
<feature type="compositionally biased region" description="Basic and acidic residues" evidence="5">
    <location>
        <begin position="117"/>
        <end position="128"/>
    </location>
</feature>
<protein>
    <submittedName>
        <fullName evidence="6">BlaI/MecI/CopY family transcriptional regulator</fullName>
    </submittedName>
</protein>
<dbReference type="InterPro" id="IPR036390">
    <property type="entry name" value="WH_DNA-bd_sf"/>
</dbReference>
<organism evidence="6 7">
    <name type="scientific">Amycolatopsis silviterrae</name>
    <dbReference type="NCBI Taxonomy" id="1656914"/>
    <lineage>
        <taxon>Bacteria</taxon>
        <taxon>Bacillati</taxon>
        <taxon>Actinomycetota</taxon>
        <taxon>Actinomycetes</taxon>
        <taxon>Pseudonocardiales</taxon>
        <taxon>Pseudonocardiaceae</taxon>
        <taxon>Amycolatopsis</taxon>
    </lineage>
</organism>
<keyword evidence="3" id="KW-0238">DNA-binding</keyword>
<feature type="region of interest" description="Disordered" evidence="5">
    <location>
        <begin position="107"/>
        <end position="128"/>
    </location>
</feature>
<evidence type="ECO:0000256" key="3">
    <source>
        <dbReference type="ARBA" id="ARBA00023125"/>
    </source>
</evidence>
<evidence type="ECO:0000256" key="5">
    <source>
        <dbReference type="SAM" id="MobiDB-lite"/>
    </source>
</evidence>
<gene>
    <name evidence="6" type="ORF">ACFSVL_15055</name>
</gene>
<dbReference type="Gene3D" id="1.10.10.10">
    <property type="entry name" value="Winged helix-like DNA-binding domain superfamily/Winged helix DNA-binding domain"/>
    <property type="match status" value="1"/>
</dbReference>
<dbReference type="InterPro" id="IPR036388">
    <property type="entry name" value="WH-like_DNA-bd_sf"/>
</dbReference>
<keyword evidence="4" id="KW-0804">Transcription</keyword>
<keyword evidence="7" id="KW-1185">Reference proteome</keyword>
<comment type="caution">
    <text evidence="6">The sequence shown here is derived from an EMBL/GenBank/DDBJ whole genome shotgun (WGS) entry which is preliminary data.</text>
</comment>
<dbReference type="Proteomes" id="UP001597483">
    <property type="component" value="Unassembled WGS sequence"/>
</dbReference>
<evidence type="ECO:0000313" key="7">
    <source>
        <dbReference type="Proteomes" id="UP001597483"/>
    </source>
</evidence>
<keyword evidence="2" id="KW-0805">Transcription regulation</keyword>
<sequence length="128" mass="14417">MAGLGDLESRVMAALWDSDVPQTVRAVQSTLRVERDLAYTTVMTVLDNLHTKGWVVRERDGRAWSYRPARAREEAGAQMLRDLLASLGDPRGVLMSFARDMNTEESEFLRQALDQSRPGDEPRKPGRS</sequence>
<evidence type="ECO:0000313" key="6">
    <source>
        <dbReference type="EMBL" id="MFD2468709.1"/>
    </source>
</evidence>
<dbReference type="Pfam" id="PF03965">
    <property type="entry name" value="Penicillinase_R"/>
    <property type="match status" value="1"/>
</dbReference>
<dbReference type="RefSeq" id="WP_378304508.1">
    <property type="nucleotide sequence ID" value="NZ_JBHUKS010000010.1"/>
</dbReference>
<evidence type="ECO:0000256" key="4">
    <source>
        <dbReference type="ARBA" id="ARBA00023163"/>
    </source>
</evidence>